<dbReference type="AlphaFoldDB" id="A0A4E0RKZ9"/>
<evidence type="ECO:0000313" key="1">
    <source>
        <dbReference type="EMBL" id="THD28545.1"/>
    </source>
</evidence>
<reference evidence="1" key="1">
    <citation type="submission" date="2019-03" db="EMBL/GenBank/DDBJ databases">
        <title>Improved annotation for the trematode Fasciola hepatica.</title>
        <authorList>
            <person name="Choi Y.-J."/>
            <person name="Martin J."/>
            <person name="Mitreva M."/>
        </authorList>
    </citation>
    <scope>NUCLEOTIDE SEQUENCE [LARGE SCALE GENOMIC DNA]</scope>
</reference>
<proteinExistence type="predicted"/>
<comment type="caution">
    <text evidence="1">The sequence shown here is derived from an EMBL/GenBank/DDBJ whole genome shotgun (WGS) entry which is preliminary data.</text>
</comment>
<name>A0A4E0RKZ9_FASHE</name>
<gene>
    <name evidence="1" type="ORF">D915_000592</name>
</gene>
<keyword evidence="2" id="KW-1185">Reference proteome</keyword>
<dbReference type="EMBL" id="JXXN02000123">
    <property type="protein sequence ID" value="THD28545.1"/>
    <property type="molecule type" value="Genomic_DNA"/>
</dbReference>
<organism evidence="1 2">
    <name type="scientific">Fasciola hepatica</name>
    <name type="common">Liver fluke</name>
    <dbReference type="NCBI Taxonomy" id="6192"/>
    <lineage>
        <taxon>Eukaryota</taxon>
        <taxon>Metazoa</taxon>
        <taxon>Spiralia</taxon>
        <taxon>Lophotrochozoa</taxon>
        <taxon>Platyhelminthes</taxon>
        <taxon>Trematoda</taxon>
        <taxon>Digenea</taxon>
        <taxon>Plagiorchiida</taxon>
        <taxon>Echinostomata</taxon>
        <taxon>Echinostomatoidea</taxon>
        <taxon>Fasciolidae</taxon>
        <taxon>Fasciola</taxon>
    </lineage>
</organism>
<dbReference type="Proteomes" id="UP000230066">
    <property type="component" value="Unassembled WGS sequence"/>
</dbReference>
<sequence length="186" mass="20721">MSSHGWFSSSDSVTRRRSALTSYSSLRQSGTLLDQIVPGTKLHKPLLYELSPKSLPLQVRSNLSSCETLDELTALAEDLLADDFIDMTNTLELFAIHPYPTEETSDALCKQIELPNSDVQQIRLLGPSTRPFPDRFSIPDTKFDHISIDELGSLRSFDGFTHVLPASIVLLNNRKPFLSGMIQQTA</sequence>
<protein>
    <submittedName>
        <fullName evidence="1">Uncharacterized protein</fullName>
    </submittedName>
</protein>
<evidence type="ECO:0000313" key="2">
    <source>
        <dbReference type="Proteomes" id="UP000230066"/>
    </source>
</evidence>
<accession>A0A4E0RKZ9</accession>